<keyword evidence="3" id="KW-0808">Transferase</keyword>
<gene>
    <name evidence="7" type="ORF">AB1Y20_015411</name>
</gene>
<dbReference type="AlphaFoldDB" id="A0AB34K0T4"/>
<evidence type="ECO:0000256" key="2">
    <source>
        <dbReference type="ARBA" id="ARBA00022676"/>
    </source>
</evidence>
<reference evidence="7 8" key="1">
    <citation type="journal article" date="2024" name="Science">
        <title>Giant polyketide synthase enzymes in the biosynthesis of giant marine polyether toxins.</title>
        <authorList>
            <person name="Fallon T.R."/>
            <person name="Shende V.V."/>
            <person name="Wierzbicki I.H."/>
            <person name="Pendleton A.L."/>
            <person name="Watervoot N.F."/>
            <person name="Auber R.P."/>
            <person name="Gonzalez D.J."/>
            <person name="Wisecaver J.H."/>
            <person name="Moore B.S."/>
        </authorList>
    </citation>
    <scope>NUCLEOTIDE SEQUENCE [LARGE SCALE GENOMIC DNA]</scope>
    <source>
        <strain evidence="7 8">12B1</strain>
    </source>
</reference>
<dbReference type="Pfam" id="PF05406">
    <property type="entry name" value="WGR"/>
    <property type="match status" value="1"/>
</dbReference>
<dbReference type="PANTHER" id="PTHR10459:SF60">
    <property type="entry name" value="POLY [ADP-RIBOSE] POLYMERASE 2"/>
    <property type="match status" value="1"/>
</dbReference>
<evidence type="ECO:0000256" key="3">
    <source>
        <dbReference type="ARBA" id="ARBA00022679"/>
    </source>
</evidence>
<dbReference type="InterPro" id="IPR008893">
    <property type="entry name" value="WGR_domain"/>
</dbReference>
<dbReference type="PANTHER" id="PTHR10459">
    <property type="entry name" value="DNA LIGASE"/>
    <property type="match status" value="1"/>
</dbReference>
<protein>
    <recommendedName>
        <fullName evidence="1">NAD(+) ADP-ribosyltransferase</fullName>
        <ecNumber evidence="1">2.4.2.30</ecNumber>
    </recommendedName>
</protein>
<feature type="domain" description="WGR" evidence="6">
    <location>
        <begin position="1"/>
        <end position="108"/>
    </location>
</feature>
<proteinExistence type="predicted"/>
<dbReference type="SUPFAM" id="SSF142921">
    <property type="entry name" value="WGR domain-like"/>
    <property type="match status" value="1"/>
</dbReference>
<dbReference type="Proteomes" id="UP001515480">
    <property type="component" value="Unassembled WGS sequence"/>
</dbReference>
<evidence type="ECO:0000313" key="8">
    <source>
        <dbReference type="Proteomes" id="UP001515480"/>
    </source>
</evidence>
<accession>A0AB34K0T4</accession>
<sequence length="149" mass="16383">MNVCLLQPEHLRGATRTGVAQFKVQYSSPSGESALFLGMAAAEGKGTGSSVARPNRWDRVGEERHAQNALRGPMALAEARKDFASKFWDKTRNKWEASEQFATFIGKYTLIERDYGVDDSAAEAPSAANALVESKLDPRVQDFVRLTFG</sequence>
<comment type="caution">
    <text evidence="7">The sequence shown here is derived from an EMBL/GenBank/DDBJ whole genome shotgun (WGS) entry which is preliminary data.</text>
</comment>
<evidence type="ECO:0000256" key="1">
    <source>
        <dbReference type="ARBA" id="ARBA00012020"/>
    </source>
</evidence>
<dbReference type="GO" id="GO:0003950">
    <property type="term" value="F:NAD+ poly-ADP-ribosyltransferase activity"/>
    <property type="evidence" value="ECO:0007669"/>
    <property type="project" value="UniProtKB-EC"/>
</dbReference>
<keyword evidence="8" id="KW-1185">Reference proteome</keyword>
<keyword evidence="4" id="KW-0520">NAD</keyword>
<dbReference type="GO" id="GO:1990404">
    <property type="term" value="F:NAD+-protein mono-ADP-ribosyltransferase activity"/>
    <property type="evidence" value="ECO:0007669"/>
    <property type="project" value="TreeGrafter"/>
</dbReference>
<name>A0AB34K0T4_PRYPA</name>
<evidence type="ECO:0000313" key="7">
    <source>
        <dbReference type="EMBL" id="KAL1526712.1"/>
    </source>
</evidence>
<dbReference type="GO" id="GO:0006302">
    <property type="term" value="P:double-strand break repair"/>
    <property type="evidence" value="ECO:0007669"/>
    <property type="project" value="TreeGrafter"/>
</dbReference>
<evidence type="ECO:0000256" key="5">
    <source>
        <dbReference type="ARBA" id="ARBA00033987"/>
    </source>
</evidence>
<organism evidence="7 8">
    <name type="scientific">Prymnesium parvum</name>
    <name type="common">Toxic golden alga</name>
    <dbReference type="NCBI Taxonomy" id="97485"/>
    <lineage>
        <taxon>Eukaryota</taxon>
        <taxon>Haptista</taxon>
        <taxon>Haptophyta</taxon>
        <taxon>Prymnesiophyceae</taxon>
        <taxon>Prymnesiales</taxon>
        <taxon>Prymnesiaceae</taxon>
        <taxon>Prymnesium</taxon>
    </lineage>
</organism>
<dbReference type="GO" id="GO:0070212">
    <property type="term" value="P:protein poly-ADP-ribosylation"/>
    <property type="evidence" value="ECO:0007669"/>
    <property type="project" value="TreeGrafter"/>
</dbReference>
<evidence type="ECO:0000259" key="6">
    <source>
        <dbReference type="PROSITE" id="PS51977"/>
    </source>
</evidence>
<comment type="catalytic activity">
    <reaction evidence="5">
        <text>NAD(+) + (ADP-D-ribosyl)n-acceptor = nicotinamide + (ADP-D-ribosyl)n+1-acceptor + H(+).</text>
        <dbReference type="EC" id="2.4.2.30"/>
    </reaction>
</comment>
<dbReference type="PROSITE" id="PS51977">
    <property type="entry name" value="WGR"/>
    <property type="match status" value="1"/>
</dbReference>
<dbReference type="InterPro" id="IPR036930">
    <property type="entry name" value="WGR_dom_sf"/>
</dbReference>
<dbReference type="EC" id="2.4.2.30" evidence="1"/>
<dbReference type="GO" id="GO:0005730">
    <property type="term" value="C:nucleolus"/>
    <property type="evidence" value="ECO:0007669"/>
    <property type="project" value="TreeGrafter"/>
</dbReference>
<dbReference type="EMBL" id="JBGBPQ010000003">
    <property type="protein sequence ID" value="KAL1526712.1"/>
    <property type="molecule type" value="Genomic_DNA"/>
</dbReference>
<evidence type="ECO:0000256" key="4">
    <source>
        <dbReference type="ARBA" id="ARBA00023027"/>
    </source>
</evidence>
<dbReference type="InterPro" id="IPR050800">
    <property type="entry name" value="ARTD/PARP"/>
</dbReference>
<keyword evidence="2" id="KW-0328">Glycosyltransferase</keyword>